<dbReference type="GO" id="GO:0005886">
    <property type="term" value="C:plasma membrane"/>
    <property type="evidence" value="ECO:0000318"/>
    <property type="project" value="GO_Central"/>
</dbReference>
<keyword evidence="6" id="KW-1185">Reference proteome</keyword>
<dbReference type="InterPro" id="IPR019427">
    <property type="entry name" value="7TM_GPCR_serpentine_rcpt_Srw"/>
</dbReference>
<protein>
    <submittedName>
        <fullName evidence="5">G_PROTEIN_RECEP_F1_2 domain-containing protein</fullName>
    </submittedName>
</protein>
<evidence type="ECO:0000313" key="5">
    <source>
        <dbReference type="EnsemblMetazoa" id="PPA38531.1"/>
    </source>
</evidence>
<evidence type="ECO:0000256" key="1">
    <source>
        <dbReference type="ARBA" id="ARBA00004370"/>
    </source>
</evidence>
<dbReference type="SUPFAM" id="SSF81321">
    <property type="entry name" value="Family A G protein-coupled receptor-like"/>
    <property type="match status" value="1"/>
</dbReference>
<reference evidence="5" key="2">
    <citation type="submission" date="2022-06" db="UniProtKB">
        <authorList>
            <consortium name="EnsemblMetazoa"/>
        </authorList>
    </citation>
    <scope>IDENTIFICATION</scope>
    <source>
        <strain evidence="5">PS312</strain>
    </source>
</reference>
<sequence>MGDLCSPILYIPEDGPFYDSLAYFSAVCGVIFINLCVFFAPINLVVNIFVMIVLASSYNLVFFLMAFDETVVVGLLTITMYRRFVFSQCTPWHFSLFWAIFDLAREHLMIVFIAHATWLAVVIALMRIVSIRSQGAKEITSNVAGILCGSSMIFVLIAHAPNYTTVIIAWIPFKYACQTDEFGDVMIPLAMESPTVYMNDCLFYDFGDTVRYCLHARRTTFIEHAKSTNIVLSFIIITSACNLFIYLFMSKKFREVAKSYVCFPYRKIRTIASSQASSQVHMLTRFLINSISLLVNFLTRMVDTSEECTSILYIPEDSPLYDFLIDFSDMNTFIFVNLCLYLGPVNILVNIFVMIILSSRELRNTYNFVFFLMALEQTIVVASLTITMYRGYVFLQCIPSYFSLFWAIYELVAQHVMIVCIAHVTWLAVIIATMRIVSIRSHGTKEIKFKIAAIFCASSMIFVIVVNTPNFLSLTIGLMRFKDICKIDDDDSHCAAITYCIHERLFVSSLVTGFLHNVLPCLILIILLPTLIHFLRNVRKERDQLRQTSVKESSDGDRSTTLFILIMISTLVSEIPQAVIYILEGLLSSKMRSRVTSKISTFVMSFIVISSACNLFIYLSMSKKFREVARSYVCFPYRKFRKIASSHGSSSS</sequence>
<name>A0A2A6CZY4_PRIPA</name>
<reference evidence="6" key="1">
    <citation type="journal article" date="2008" name="Nat. Genet.">
        <title>The Pristionchus pacificus genome provides a unique perspective on nematode lifestyle and parasitism.</title>
        <authorList>
            <person name="Dieterich C."/>
            <person name="Clifton S.W."/>
            <person name="Schuster L.N."/>
            <person name="Chinwalla A."/>
            <person name="Delehaunty K."/>
            <person name="Dinkelacker I."/>
            <person name="Fulton L."/>
            <person name="Fulton R."/>
            <person name="Godfrey J."/>
            <person name="Minx P."/>
            <person name="Mitreva M."/>
            <person name="Roeseler W."/>
            <person name="Tian H."/>
            <person name="Witte H."/>
            <person name="Yang S.P."/>
            <person name="Wilson R.K."/>
            <person name="Sommer R.J."/>
        </authorList>
    </citation>
    <scope>NUCLEOTIDE SEQUENCE [LARGE SCALE GENOMIC DNA]</scope>
    <source>
        <strain evidence="6">PS312</strain>
    </source>
</reference>
<keyword evidence="2" id="KW-0812">Transmembrane</keyword>
<evidence type="ECO:0000256" key="4">
    <source>
        <dbReference type="ARBA" id="ARBA00023136"/>
    </source>
</evidence>
<dbReference type="PROSITE" id="PS50262">
    <property type="entry name" value="G_PROTEIN_RECEP_F1_2"/>
    <property type="match status" value="1"/>
</dbReference>
<organism evidence="5 6">
    <name type="scientific">Pristionchus pacificus</name>
    <name type="common">Parasitic nematode worm</name>
    <dbReference type="NCBI Taxonomy" id="54126"/>
    <lineage>
        <taxon>Eukaryota</taxon>
        <taxon>Metazoa</taxon>
        <taxon>Ecdysozoa</taxon>
        <taxon>Nematoda</taxon>
        <taxon>Chromadorea</taxon>
        <taxon>Rhabditida</taxon>
        <taxon>Rhabditina</taxon>
        <taxon>Diplogasteromorpha</taxon>
        <taxon>Diplogasteroidea</taxon>
        <taxon>Neodiplogasteridae</taxon>
        <taxon>Pristionchus</taxon>
    </lineage>
</organism>
<dbReference type="Gene3D" id="1.20.1070.10">
    <property type="entry name" value="Rhodopsin 7-helix transmembrane proteins"/>
    <property type="match status" value="1"/>
</dbReference>
<dbReference type="PANTHER" id="PTHR46273:SF14">
    <property type="entry name" value="G-PROTEIN COUPLED RECEPTOR DMSR-1"/>
    <property type="match status" value="1"/>
</dbReference>
<dbReference type="GO" id="GO:0008528">
    <property type="term" value="F:G protein-coupled peptide receptor activity"/>
    <property type="evidence" value="ECO:0000318"/>
    <property type="project" value="GO_Central"/>
</dbReference>
<proteinExistence type="predicted"/>
<dbReference type="AlphaFoldDB" id="A0A2A6CZY4"/>
<dbReference type="Pfam" id="PF10324">
    <property type="entry name" value="7TM_GPCR_Srw"/>
    <property type="match status" value="1"/>
</dbReference>
<gene>
    <name evidence="5" type="primary">WBGene00276900</name>
</gene>
<dbReference type="InterPro" id="IPR017452">
    <property type="entry name" value="GPCR_Rhodpsn_7TM"/>
</dbReference>
<keyword evidence="3" id="KW-1133">Transmembrane helix</keyword>
<accession>A0A2A6CZY4</accession>
<dbReference type="Proteomes" id="UP000005239">
    <property type="component" value="Unassembled WGS sequence"/>
</dbReference>
<comment type="subcellular location">
    <subcellularLocation>
        <location evidence="1">Membrane</location>
    </subcellularLocation>
</comment>
<dbReference type="EnsemblMetazoa" id="PPA38531.1">
    <property type="protein sequence ID" value="PPA38531.1"/>
    <property type="gene ID" value="WBGene00276900"/>
</dbReference>
<dbReference type="GO" id="GO:0007186">
    <property type="term" value="P:G protein-coupled receptor signaling pathway"/>
    <property type="evidence" value="ECO:0000318"/>
    <property type="project" value="GO_Central"/>
</dbReference>
<evidence type="ECO:0000256" key="3">
    <source>
        <dbReference type="ARBA" id="ARBA00022989"/>
    </source>
</evidence>
<dbReference type="PANTHER" id="PTHR46273">
    <property type="entry name" value="MYOSUPPRESSIN RECEPTOR 1, ISOFORM B-RELATED"/>
    <property type="match status" value="1"/>
</dbReference>
<accession>A0A8R1UR16</accession>
<dbReference type="InterPro" id="IPR053219">
    <property type="entry name" value="GPCR_Dmsr-1"/>
</dbReference>
<evidence type="ECO:0000256" key="2">
    <source>
        <dbReference type="ARBA" id="ARBA00022692"/>
    </source>
</evidence>
<evidence type="ECO:0000313" key="6">
    <source>
        <dbReference type="Proteomes" id="UP000005239"/>
    </source>
</evidence>
<keyword evidence="4" id="KW-0472">Membrane</keyword>